<dbReference type="Pfam" id="PF02535">
    <property type="entry name" value="Zip"/>
    <property type="match status" value="1"/>
</dbReference>
<name>A0ABQ1QML7_9FLAO</name>
<feature type="transmembrane region" description="Helical" evidence="5">
    <location>
        <begin position="182"/>
        <end position="199"/>
    </location>
</feature>
<dbReference type="InterPro" id="IPR003689">
    <property type="entry name" value="ZIP"/>
</dbReference>
<feature type="transmembrane region" description="Helical" evidence="5">
    <location>
        <begin position="122"/>
        <end position="142"/>
    </location>
</feature>
<evidence type="ECO:0000256" key="1">
    <source>
        <dbReference type="ARBA" id="ARBA00004141"/>
    </source>
</evidence>
<gene>
    <name evidence="6" type="ORF">GCM10011361_00040</name>
</gene>
<evidence type="ECO:0000256" key="5">
    <source>
        <dbReference type="SAM" id="Phobius"/>
    </source>
</evidence>
<evidence type="ECO:0000256" key="2">
    <source>
        <dbReference type="ARBA" id="ARBA00022692"/>
    </source>
</evidence>
<feature type="transmembrane region" description="Helical" evidence="5">
    <location>
        <begin position="205"/>
        <end position="224"/>
    </location>
</feature>
<evidence type="ECO:0008006" key="8">
    <source>
        <dbReference type="Google" id="ProtNLM"/>
    </source>
</evidence>
<dbReference type="PANTHER" id="PTHR11040">
    <property type="entry name" value="ZINC/IRON TRANSPORTER"/>
    <property type="match status" value="1"/>
</dbReference>
<proteinExistence type="predicted"/>
<keyword evidence="4 5" id="KW-0472">Membrane</keyword>
<keyword evidence="7" id="KW-1185">Reference proteome</keyword>
<evidence type="ECO:0000313" key="7">
    <source>
        <dbReference type="Proteomes" id="UP000625780"/>
    </source>
</evidence>
<accession>A0ABQ1QML7</accession>
<evidence type="ECO:0000256" key="4">
    <source>
        <dbReference type="ARBA" id="ARBA00023136"/>
    </source>
</evidence>
<comment type="caution">
    <text evidence="6">The sequence shown here is derived from an EMBL/GenBank/DDBJ whole genome shotgun (WGS) entry which is preliminary data.</text>
</comment>
<feature type="transmembrane region" description="Helical" evidence="5">
    <location>
        <begin position="32"/>
        <end position="50"/>
    </location>
</feature>
<reference evidence="7" key="1">
    <citation type="journal article" date="2019" name="Int. J. Syst. Evol. Microbiol.">
        <title>The Global Catalogue of Microorganisms (GCM) 10K type strain sequencing project: providing services to taxonomists for standard genome sequencing and annotation.</title>
        <authorList>
            <consortium name="The Broad Institute Genomics Platform"/>
            <consortium name="The Broad Institute Genome Sequencing Center for Infectious Disease"/>
            <person name="Wu L."/>
            <person name="Ma J."/>
        </authorList>
    </citation>
    <scope>NUCLEOTIDE SEQUENCE [LARGE SCALE GENOMIC DNA]</scope>
    <source>
        <strain evidence="7">CGMCC 1.12606</strain>
    </source>
</reference>
<comment type="subcellular location">
    <subcellularLocation>
        <location evidence="1">Membrane</location>
        <topology evidence="1">Multi-pass membrane protein</topology>
    </subcellularLocation>
</comment>
<dbReference type="PANTHER" id="PTHR11040:SF44">
    <property type="entry name" value="PROTEIN ZNTC-RELATED"/>
    <property type="match status" value="1"/>
</dbReference>
<dbReference type="EMBL" id="BMFH01000001">
    <property type="protein sequence ID" value="GGD36915.1"/>
    <property type="molecule type" value="Genomic_DNA"/>
</dbReference>
<keyword evidence="3 5" id="KW-1133">Transmembrane helix</keyword>
<evidence type="ECO:0000256" key="3">
    <source>
        <dbReference type="ARBA" id="ARBA00022989"/>
    </source>
</evidence>
<organism evidence="6 7">
    <name type="scientific">Muriicola marianensis</name>
    <dbReference type="NCBI Taxonomy" id="1324801"/>
    <lineage>
        <taxon>Bacteria</taxon>
        <taxon>Pseudomonadati</taxon>
        <taxon>Bacteroidota</taxon>
        <taxon>Flavobacteriia</taxon>
        <taxon>Flavobacteriales</taxon>
        <taxon>Flavobacteriaceae</taxon>
        <taxon>Muriicola</taxon>
    </lineage>
</organism>
<dbReference type="Proteomes" id="UP000625780">
    <property type="component" value="Unassembled WGS sequence"/>
</dbReference>
<sequence length="225" mass="25366">MRMHYFFLILTVLFCFGFVAIAEPRKSSGLQLLLSFSGAFLLALTIFDLFPEVYSDSEPKSIGIFIILGFLLQIVLELFSKGAEHGHVHLDFESTTFPWMLFISLCIHSFMEGIPLIDSSPIFYGILIHKVPIAIILSMFLLNSKLKTSYAVGFILVFSLMTPLGSLLSSQLEFINQYRPQITAIVIGILLHISTVILFESSKEHVFNIRKLGVIFLGFIVAYFI</sequence>
<feature type="transmembrane region" description="Helical" evidence="5">
    <location>
        <begin position="62"/>
        <end position="79"/>
    </location>
</feature>
<protein>
    <recommendedName>
        <fullName evidence="8">ZIP family metal transporter</fullName>
    </recommendedName>
</protein>
<keyword evidence="2 5" id="KW-0812">Transmembrane</keyword>
<feature type="transmembrane region" description="Helical" evidence="5">
    <location>
        <begin position="148"/>
        <end position="170"/>
    </location>
</feature>
<evidence type="ECO:0000313" key="6">
    <source>
        <dbReference type="EMBL" id="GGD36915.1"/>
    </source>
</evidence>